<dbReference type="Proteomes" id="UP001165677">
    <property type="component" value="Unassembled WGS sequence"/>
</dbReference>
<dbReference type="EMBL" id="JAPCIO010000008">
    <property type="protein sequence ID" value="MCW1148837.1"/>
    <property type="molecule type" value="Genomic_DNA"/>
</dbReference>
<organism evidence="1 2">
    <name type="scientific">Flavobacterium lacisediminis</name>
    <dbReference type="NCBI Taxonomy" id="2989705"/>
    <lineage>
        <taxon>Bacteria</taxon>
        <taxon>Pseudomonadati</taxon>
        <taxon>Bacteroidota</taxon>
        <taxon>Flavobacteriia</taxon>
        <taxon>Flavobacteriales</taxon>
        <taxon>Flavobacteriaceae</taxon>
        <taxon>Flavobacterium</taxon>
    </lineage>
</organism>
<name>A0ABT3EJT6_9FLAO</name>
<accession>A0ABT3EJT6</accession>
<dbReference type="RefSeq" id="WP_264369545.1">
    <property type="nucleotide sequence ID" value="NZ_JAPCIO010000008.1"/>
</dbReference>
<sequence>MKFDYCLIDRKSIHGMLLSGKMLKINKKLKIKRLKSVRKPFDCKIIYIIYDYSDFVDMSMNSLTCDNVLMVVINLDIIKENKLGPKMQFYTPDSLVAYLMSLEYEK</sequence>
<protein>
    <submittedName>
        <fullName evidence="1">Uncharacterized protein</fullName>
    </submittedName>
</protein>
<evidence type="ECO:0000313" key="2">
    <source>
        <dbReference type="Proteomes" id="UP001165677"/>
    </source>
</evidence>
<gene>
    <name evidence="1" type="ORF">OJ995_11465</name>
</gene>
<comment type="caution">
    <text evidence="1">The sequence shown here is derived from an EMBL/GenBank/DDBJ whole genome shotgun (WGS) entry which is preliminary data.</text>
</comment>
<keyword evidence="2" id="KW-1185">Reference proteome</keyword>
<evidence type="ECO:0000313" key="1">
    <source>
        <dbReference type="EMBL" id="MCW1148837.1"/>
    </source>
</evidence>
<reference evidence="1" key="1">
    <citation type="submission" date="2022-10" db="EMBL/GenBank/DDBJ databases">
        <title>Flavobacterium sp. nov., a bacterium isolated from lake sediment.</title>
        <authorList>
            <person name="Qu J.-H."/>
        </authorList>
    </citation>
    <scope>NUCLEOTIDE SEQUENCE</scope>
    <source>
        <strain evidence="1">TH16-21</strain>
    </source>
</reference>
<proteinExistence type="predicted"/>